<dbReference type="STRING" id="356882.A0A423W0N6"/>
<proteinExistence type="predicted"/>
<dbReference type="OrthoDB" id="3870679at2759"/>
<keyword evidence="3" id="KW-1185">Reference proteome</keyword>
<name>A0A423W0N6_9PEZI</name>
<evidence type="ECO:0000313" key="2">
    <source>
        <dbReference type="EMBL" id="ROV96847.1"/>
    </source>
</evidence>
<feature type="compositionally biased region" description="Polar residues" evidence="1">
    <location>
        <begin position="422"/>
        <end position="433"/>
    </location>
</feature>
<evidence type="ECO:0000256" key="1">
    <source>
        <dbReference type="SAM" id="MobiDB-lite"/>
    </source>
</evidence>
<feature type="compositionally biased region" description="Low complexity" evidence="1">
    <location>
        <begin position="458"/>
        <end position="470"/>
    </location>
</feature>
<feature type="compositionally biased region" description="Low complexity" evidence="1">
    <location>
        <begin position="115"/>
        <end position="128"/>
    </location>
</feature>
<feature type="region of interest" description="Disordered" evidence="1">
    <location>
        <begin position="388"/>
        <end position="437"/>
    </location>
</feature>
<feature type="compositionally biased region" description="Polar residues" evidence="1">
    <location>
        <begin position="75"/>
        <end position="88"/>
    </location>
</feature>
<dbReference type="Proteomes" id="UP000283895">
    <property type="component" value="Unassembled WGS sequence"/>
</dbReference>
<dbReference type="EMBL" id="LKEA01000031">
    <property type="protein sequence ID" value="ROV96847.1"/>
    <property type="molecule type" value="Genomic_DNA"/>
</dbReference>
<feature type="region of interest" description="Disordered" evidence="1">
    <location>
        <begin position="452"/>
        <end position="499"/>
    </location>
</feature>
<feature type="compositionally biased region" description="Polar residues" evidence="1">
    <location>
        <begin position="144"/>
        <end position="159"/>
    </location>
</feature>
<evidence type="ECO:0000313" key="3">
    <source>
        <dbReference type="Proteomes" id="UP000283895"/>
    </source>
</evidence>
<feature type="compositionally biased region" description="Low complexity" evidence="1">
    <location>
        <begin position="61"/>
        <end position="74"/>
    </location>
</feature>
<sequence length="552" mass="60162">MSKDVPDIEYIIPPPGYEEEDELTASPESQKSQVMFKKHRVLPHPRNGSGSLSGTPDSRRSSSGGQRTSSSSHSVNLSIPSPLQTPVESSEDVPSKTNPSTPPNQRSPPTPDVTPPQQQHQQQQTTSRPKPPTLRPALYDRIPSKSTTDSRSASFTTARESPVPSDEDDGRSTLRPAPISSRTSQVTVRQATGNGSSSEHKISQSRLGSGLGLEEPDLGDDQAVLTTPKPRKGEFTSFDGEWGLGSEVEQERDGNLMRNVTVGKRRPNKQANGQQHEVVDDFAVSPTDATRAVRGIPLHGRILTYDDPPPEPPLRSFTAPEAIANVAATSVPNTEAAIDADIRRFSGMSTRSAASTVVEAILVETPPRPQRRTLRHVKRVDALRDSIWHSPPLSSVPTLNGARPRRQSGDLAQDHDAPRESYASSTTVNSASSRKARREVWKSGGIPVVVVPDRVSSHKSSSQEQSLRSSSSKRSKRSQSFGTVPLEQLPNGHDLAPYFDRPSRRDRLMSESDEVLIAIDAGEPERKPYPVKRCIAQWVTGRFIDCGELEGA</sequence>
<feature type="compositionally biased region" description="Polar residues" evidence="1">
    <location>
        <begin position="180"/>
        <end position="197"/>
    </location>
</feature>
<organism evidence="2 3">
    <name type="scientific">Cytospora schulzeri</name>
    <dbReference type="NCBI Taxonomy" id="448051"/>
    <lineage>
        <taxon>Eukaryota</taxon>
        <taxon>Fungi</taxon>
        <taxon>Dikarya</taxon>
        <taxon>Ascomycota</taxon>
        <taxon>Pezizomycotina</taxon>
        <taxon>Sordariomycetes</taxon>
        <taxon>Sordariomycetidae</taxon>
        <taxon>Diaporthales</taxon>
        <taxon>Cytosporaceae</taxon>
        <taxon>Cytospora</taxon>
    </lineage>
</organism>
<protein>
    <submittedName>
        <fullName evidence="2">Uncharacterized protein</fullName>
    </submittedName>
</protein>
<gene>
    <name evidence="2" type="ORF">VMCG_07853</name>
</gene>
<feature type="compositionally biased region" description="Pro residues" evidence="1">
    <location>
        <begin position="100"/>
        <end position="114"/>
    </location>
</feature>
<accession>A0A423W0N6</accession>
<reference evidence="2 3" key="1">
    <citation type="submission" date="2015-09" db="EMBL/GenBank/DDBJ databases">
        <title>Host preference determinants of Valsa canker pathogens revealed by comparative genomics.</title>
        <authorList>
            <person name="Yin Z."/>
            <person name="Huang L."/>
        </authorList>
    </citation>
    <scope>NUCLEOTIDE SEQUENCE [LARGE SCALE GENOMIC DNA]</scope>
    <source>
        <strain evidence="2 3">03-1</strain>
    </source>
</reference>
<feature type="region of interest" description="Disordered" evidence="1">
    <location>
        <begin position="1"/>
        <end position="241"/>
    </location>
</feature>
<comment type="caution">
    <text evidence="2">The sequence shown here is derived from an EMBL/GenBank/DDBJ whole genome shotgun (WGS) entry which is preliminary data.</text>
</comment>
<dbReference type="AlphaFoldDB" id="A0A423W0N6"/>
<feature type="region of interest" description="Disordered" evidence="1">
    <location>
        <begin position="262"/>
        <end position="283"/>
    </location>
</feature>